<dbReference type="PROSITE" id="PS51375">
    <property type="entry name" value="PPR"/>
    <property type="match status" value="2"/>
</dbReference>
<dbReference type="Pfam" id="PF13041">
    <property type="entry name" value="PPR_2"/>
    <property type="match status" value="1"/>
</dbReference>
<organism evidence="4 5">
    <name type="scientific">Prunus yedoensis var. nudiflora</name>
    <dbReference type="NCBI Taxonomy" id="2094558"/>
    <lineage>
        <taxon>Eukaryota</taxon>
        <taxon>Viridiplantae</taxon>
        <taxon>Streptophyta</taxon>
        <taxon>Embryophyta</taxon>
        <taxon>Tracheophyta</taxon>
        <taxon>Spermatophyta</taxon>
        <taxon>Magnoliopsida</taxon>
        <taxon>eudicotyledons</taxon>
        <taxon>Gunneridae</taxon>
        <taxon>Pentapetalae</taxon>
        <taxon>rosids</taxon>
        <taxon>fabids</taxon>
        <taxon>Rosales</taxon>
        <taxon>Rosaceae</taxon>
        <taxon>Amygdaloideae</taxon>
        <taxon>Amygdaleae</taxon>
        <taxon>Prunus</taxon>
    </lineage>
</organism>
<dbReference type="PANTHER" id="PTHR47447">
    <property type="entry name" value="OS03G0856100 PROTEIN"/>
    <property type="match status" value="1"/>
</dbReference>
<dbReference type="EMBL" id="PJQY01002861">
    <property type="protein sequence ID" value="PQM42174.1"/>
    <property type="molecule type" value="Genomic_DNA"/>
</dbReference>
<gene>
    <name evidence="4" type="ORF">Pyn_13928</name>
</gene>
<dbReference type="InterPro" id="IPR002885">
    <property type="entry name" value="PPR_rpt"/>
</dbReference>
<dbReference type="PANTHER" id="PTHR47447:SF21">
    <property type="entry name" value="PENTACOTRIPEPTIDE-REPEAT REGION OF PRORP DOMAIN-CONTAINING PROTEIN"/>
    <property type="match status" value="1"/>
</dbReference>
<evidence type="ECO:0000313" key="5">
    <source>
        <dbReference type="Proteomes" id="UP000250321"/>
    </source>
</evidence>
<feature type="repeat" description="PPR" evidence="3">
    <location>
        <begin position="113"/>
        <end position="147"/>
    </location>
</feature>
<reference evidence="4 5" key="1">
    <citation type="submission" date="2018-02" db="EMBL/GenBank/DDBJ databases">
        <title>Draft genome of wild Prunus yedoensis var. nudiflora.</title>
        <authorList>
            <person name="Baek S."/>
            <person name="Kim J.-H."/>
            <person name="Choi K."/>
            <person name="Kim G.-B."/>
            <person name="Cho A."/>
            <person name="Jang H."/>
            <person name="Shin C.-H."/>
            <person name="Yu H.-J."/>
            <person name="Mun J.-H."/>
        </authorList>
    </citation>
    <scope>NUCLEOTIDE SEQUENCE [LARGE SCALE GENOMIC DNA]</scope>
    <source>
        <strain evidence="5">cv. Jeju island</strain>
        <tissue evidence="4">Leaf</tissue>
    </source>
</reference>
<proteinExistence type="inferred from homology"/>
<dbReference type="AlphaFoldDB" id="A0A314V0I7"/>
<dbReference type="OrthoDB" id="185373at2759"/>
<sequence length="184" mass="21157">MVEFPKSLSPKRFLKLLQAEKNPHSALALLDSASRHPNYNHSPDVFHHILRRLLDPKLVAHVDRVVELIRTQKCKCPEDVALTVIKAYAKNSMPDKALAVFQQMEEIFGCAPGIRSYNSLLNAFIESNQWERAEKFFAYFETVGLSPNLQTYNILIKISCKKKQFEKAKALLSWMWEKGLKPDV</sequence>
<dbReference type="Proteomes" id="UP000250321">
    <property type="component" value="Unassembled WGS sequence"/>
</dbReference>
<dbReference type="Pfam" id="PF01535">
    <property type="entry name" value="PPR"/>
    <property type="match status" value="1"/>
</dbReference>
<comment type="similarity">
    <text evidence="1">Belongs to the PPR family. P subfamily.</text>
</comment>
<evidence type="ECO:0000256" key="3">
    <source>
        <dbReference type="PROSITE-ProRule" id="PRU00708"/>
    </source>
</evidence>
<comment type="caution">
    <text evidence="4">The sequence shown here is derived from an EMBL/GenBank/DDBJ whole genome shotgun (WGS) entry which is preliminary data.</text>
</comment>
<evidence type="ECO:0000313" key="4">
    <source>
        <dbReference type="EMBL" id="PQM42174.1"/>
    </source>
</evidence>
<evidence type="ECO:0000256" key="1">
    <source>
        <dbReference type="ARBA" id="ARBA00007626"/>
    </source>
</evidence>
<dbReference type="NCBIfam" id="TIGR00756">
    <property type="entry name" value="PPR"/>
    <property type="match status" value="3"/>
</dbReference>
<keyword evidence="5" id="KW-1185">Reference proteome</keyword>
<protein>
    <submittedName>
        <fullName evidence="4">Pentatricopeptide repeat-containing protein</fullName>
    </submittedName>
</protein>
<dbReference type="Gene3D" id="1.25.40.10">
    <property type="entry name" value="Tetratricopeptide repeat domain"/>
    <property type="match status" value="1"/>
</dbReference>
<keyword evidence="2" id="KW-0677">Repeat</keyword>
<name>A0A314V0I7_PRUYE</name>
<evidence type="ECO:0000256" key="2">
    <source>
        <dbReference type="ARBA" id="ARBA00022737"/>
    </source>
</evidence>
<accession>A0A314V0I7</accession>
<dbReference type="InterPro" id="IPR011990">
    <property type="entry name" value="TPR-like_helical_dom_sf"/>
</dbReference>
<feature type="repeat" description="PPR" evidence="3">
    <location>
        <begin position="148"/>
        <end position="182"/>
    </location>
</feature>